<dbReference type="Proteomes" id="UP000093186">
    <property type="component" value="Unassembled WGS sequence"/>
</dbReference>
<dbReference type="AlphaFoldDB" id="A0A1B9Y2D6"/>
<gene>
    <name evidence="1" type="ORF">BA195_03960</name>
</gene>
<dbReference type="STRING" id="447689.BA195_03960"/>
<organism evidence="1 2">
    <name type="scientific">Tenacibaculum soleae</name>
    <dbReference type="NCBI Taxonomy" id="447689"/>
    <lineage>
        <taxon>Bacteria</taxon>
        <taxon>Pseudomonadati</taxon>
        <taxon>Bacteroidota</taxon>
        <taxon>Flavobacteriia</taxon>
        <taxon>Flavobacteriales</taxon>
        <taxon>Flavobacteriaceae</taxon>
        <taxon>Tenacibaculum</taxon>
    </lineage>
</organism>
<dbReference type="EMBL" id="MAKX01000001">
    <property type="protein sequence ID" value="OCK43861.1"/>
    <property type="molecule type" value="Genomic_DNA"/>
</dbReference>
<dbReference type="RefSeq" id="WP_068702666.1">
    <property type="nucleotide sequence ID" value="NZ_JAUOSG010000004.1"/>
</dbReference>
<keyword evidence="2" id="KW-1185">Reference proteome</keyword>
<evidence type="ECO:0000313" key="2">
    <source>
        <dbReference type="Proteomes" id="UP000093186"/>
    </source>
</evidence>
<accession>A0A1B9Y2D6</accession>
<proteinExistence type="predicted"/>
<dbReference type="OrthoDB" id="9974024at2"/>
<evidence type="ECO:0000313" key="1">
    <source>
        <dbReference type="EMBL" id="OCK43861.1"/>
    </source>
</evidence>
<sequence length="79" mass="9129">MPYKPVNLGGYVIDAKLKPILEFAQEEYKKIIGVPVEDIVVDKKSKGKKKRKMSEKVLDFLFEPKYDNALKVFPKKSKN</sequence>
<comment type="caution">
    <text evidence="1">The sequence shown here is derived from an EMBL/GenBank/DDBJ whole genome shotgun (WGS) entry which is preliminary data.</text>
</comment>
<name>A0A1B9Y2D6_9FLAO</name>
<protein>
    <submittedName>
        <fullName evidence="1">Uncharacterized protein</fullName>
    </submittedName>
</protein>
<reference evidence="1 2" key="1">
    <citation type="submission" date="2016-06" db="EMBL/GenBank/DDBJ databases">
        <title>Draft Genome Sequence of Tenacibaculum soleae UCD-KL19.</title>
        <authorList>
            <person name="Eisen J.A."/>
            <person name="Coil D.A."/>
            <person name="Lujan K.M."/>
        </authorList>
    </citation>
    <scope>NUCLEOTIDE SEQUENCE [LARGE SCALE GENOMIC DNA]</scope>
    <source>
        <strain evidence="1 2">UCD-KL19</strain>
    </source>
</reference>